<gene>
    <name evidence="1" type="ORF">PENTCL1PPCAC_182</name>
</gene>
<proteinExistence type="predicted"/>
<dbReference type="EMBL" id="BTSX01000001">
    <property type="protein sequence ID" value="GMS78007.1"/>
    <property type="molecule type" value="Genomic_DNA"/>
</dbReference>
<dbReference type="Proteomes" id="UP001432027">
    <property type="component" value="Unassembled WGS sequence"/>
</dbReference>
<name>A0AAV5S713_9BILA</name>
<sequence>SPCSRAGNRSAVHRQGSPFMCLVDKQYWLLHKRRKTDGAAEAILRSNLRFLQQGRHSDRRWRRLSIPSLHRCEPEVSDFPP</sequence>
<evidence type="ECO:0000313" key="1">
    <source>
        <dbReference type="EMBL" id="GMS78007.1"/>
    </source>
</evidence>
<organism evidence="1 2">
    <name type="scientific">Pristionchus entomophagus</name>
    <dbReference type="NCBI Taxonomy" id="358040"/>
    <lineage>
        <taxon>Eukaryota</taxon>
        <taxon>Metazoa</taxon>
        <taxon>Ecdysozoa</taxon>
        <taxon>Nematoda</taxon>
        <taxon>Chromadorea</taxon>
        <taxon>Rhabditida</taxon>
        <taxon>Rhabditina</taxon>
        <taxon>Diplogasteromorpha</taxon>
        <taxon>Diplogasteroidea</taxon>
        <taxon>Neodiplogasteridae</taxon>
        <taxon>Pristionchus</taxon>
    </lineage>
</organism>
<comment type="caution">
    <text evidence="1">The sequence shown here is derived from an EMBL/GenBank/DDBJ whole genome shotgun (WGS) entry which is preliminary data.</text>
</comment>
<keyword evidence="2" id="KW-1185">Reference proteome</keyword>
<reference evidence="1" key="1">
    <citation type="submission" date="2023-10" db="EMBL/GenBank/DDBJ databases">
        <title>Genome assembly of Pristionchus species.</title>
        <authorList>
            <person name="Yoshida K."/>
            <person name="Sommer R.J."/>
        </authorList>
    </citation>
    <scope>NUCLEOTIDE SEQUENCE</scope>
    <source>
        <strain evidence="1">RS0144</strain>
    </source>
</reference>
<evidence type="ECO:0000313" key="2">
    <source>
        <dbReference type="Proteomes" id="UP001432027"/>
    </source>
</evidence>
<feature type="non-terminal residue" evidence="1">
    <location>
        <position position="1"/>
    </location>
</feature>
<protein>
    <submittedName>
        <fullName evidence="1">Uncharacterized protein</fullName>
    </submittedName>
</protein>
<dbReference type="AlphaFoldDB" id="A0AAV5S713"/>
<accession>A0AAV5S713</accession>